<evidence type="ECO:0000256" key="6">
    <source>
        <dbReference type="RuleBase" id="RU000304"/>
    </source>
</evidence>
<dbReference type="FunFam" id="3.30.200.20:FF:000042">
    <property type="entry name" value="Aurora kinase A"/>
    <property type="match status" value="1"/>
</dbReference>
<dbReference type="GO" id="GO:0010506">
    <property type="term" value="P:regulation of autophagy"/>
    <property type="evidence" value="ECO:0007669"/>
    <property type="project" value="InterPro"/>
</dbReference>
<dbReference type="InterPro" id="IPR000719">
    <property type="entry name" value="Prot_kinase_dom"/>
</dbReference>
<gene>
    <name evidence="8" type="ORF">PSON_ATCC_30995.1.T0710286</name>
</gene>
<dbReference type="Proteomes" id="UP000692954">
    <property type="component" value="Unassembled WGS sequence"/>
</dbReference>
<dbReference type="AlphaFoldDB" id="A0A8S1P914"/>
<dbReference type="OrthoDB" id="346907at2759"/>
<evidence type="ECO:0000256" key="3">
    <source>
        <dbReference type="ARBA" id="ARBA00022777"/>
    </source>
</evidence>
<dbReference type="FunFam" id="1.10.510.10:FF:001338">
    <property type="entry name" value="Uncharacterized protein"/>
    <property type="match status" value="1"/>
</dbReference>
<protein>
    <recommendedName>
        <fullName evidence="7">Protein kinase domain-containing protein</fullName>
    </recommendedName>
</protein>
<dbReference type="PROSITE" id="PS50011">
    <property type="entry name" value="PROTEIN_KINASE_DOM"/>
    <property type="match status" value="1"/>
</dbReference>
<feature type="binding site" evidence="5">
    <location>
        <position position="38"/>
    </location>
    <ligand>
        <name>ATP</name>
        <dbReference type="ChEBI" id="CHEBI:30616"/>
    </ligand>
</feature>
<dbReference type="GO" id="GO:0004674">
    <property type="term" value="F:protein serine/threonine kinase activity"/>
    <property type="evidence" value="ECO:0007669"/>
    <property type="project" value="UniProtKB-KW"/>
</dbReference>
<evidence type="ECO:0000256" key="4">
    <source>
        <dbReference type="ARBA" id="ARBA00022840"/>
    </source>
</evidence>
<dbReference type="GO" id="GO:0005776">
    <property type="term" value="C:autophagosome"/>
    <property type="evidence" value="ECO:0007669"/>
    <property type="project" value="TreeGrafter"/>
</dbReference>
<dbReference type="GO" id="GO:0005829">
    <property type="term" value="C:cytosol"/>
    <property type="evidence" value="ECO:0007669"/>
    <property type="project" value="TreeGrafter"/>
</dbReference>
<dbReference type="Pfam" id="PF00069">
    <property type="entry name" value="Pkinase"/>
    <property type="match status" value="1"/>
</dbReference>
<evidence type="ECO:0000256" key="5">
    <source>
        <dbReference type="PROSITE-ProRule" id="PRU10141"/>
    </source>
</evidence>
<comment type="caution">
    <text evidence="8">The sequence shown here is derived from an EMBL/GenBank/DDBJ whole genome shotgun (WGS) entry which is preliminary data.</text>
</comment>
<keyword evidence="2 5" id="KW-0547">Nucleotide-binding</keyword>
<dbReference type="PROSITE" id="PS00107">
    <property type="entry name" value="PROTEIN_KINASE_ATP"/>
    <property type="match status" value="1"/>
</dbReference>
<reference evidence="8" key="1">
    <citation type="submission" date="2021-01" db="EMBL/GenBank/DDBJ databases">
        <authorList>
            <consortium name="Genoscope - CEA"/>
            <person name="William W."/>
        </authorList>
    </citation>
    <scope>NUCLEOTIDE SEQUENCE</scope>
</reference>
<dbReference type="InterPro" id="IPR008271">
    <property type="entry name" value="Ser/Thr_kinase_AS"/>
</dbReference>
<evidence type="ECO:0000313" key="8">
    <source>
        <dbReference type="EMBL" id="CAD8099374.1"/>
    </source>
</evidence>
<evidence type="ECO:0000256" key="1">
    <source>
        <dbReference type="ARBA" id="ARBA00022679"/>
    </source>
</evidence>
<sequence length="465" mass="55030">MSKHPIQNYQILKVLGKGAFAIVYQAQHIKTKEIVAIKQINIEMEEGPHKQKMLELFQSEIQIMKSMKHKNIVELKDVQNNQDSINMILEYCAQGDLEKYIKKNSVKNRLPESEAKPIILQLIDAMKMLRLKNVVHRDLKLANILINEQMQIKLGDFGFAKSLIQTELLESYCGTPITMAPEILKKSNSYDHKCDIWSLGVMIYQMLFGQPPFVPQKGTVQDLLIAIQTNKIQFPQHISVSAECKDVLRKMLVEDPKQRISFEDLFRHPWCYLEKIDLEKSVLKVYVPQHQEFLKNLNYSINQYKQQLNQIVQIIQTIENKYKDLSQYCVRFMNILNGAFQSLHLKIYYSNQSIVIRVPENYKYFNYRQELLLFLINIYEIALQNNINIYEFVNLKIFDYQISNQLEVQYEDFSVALYEEFKNYKQGNEKDCQVLQFLEDKENKNTILNSDLWILTEYIKERYKN</sequence>
<dbReference type="InterPro" id="IPR045269">
    <property type="entry name" value="Atg1-like"/>
</dbReference>
<dbReference type="PANTHER" id="PTHR24348:SF22">
    <property type="entry name" value="NON-SPECIFIC SERINE_THREONINE PROTEIN KINASE"/>
    <property type="match status" value="1"/>
</dbReference>
<organism evidence="8 9">
    <name type="scientific">Paramecium sonneborni</name>
    <dbReference type="NCBI Taxonomy" id="65129"/>
    <lineage>
        <taxon>Eukaryota</taxon>
        <taxon>Sar</taxon>
        <taxon>Alveolata</taxon>
        <taxon>Ciliophora</taxon>
        <taxon>Intramacronucleata</taxon>
        <taxon>Oligohymenophorea</taxon>
        <taxon>Peniculida</taxon>
        <taxon>Parameciidae</taxon>
        <taxon>Paramecium</taxon>
    </lineage>
</organism>
<keyword evidence="3" id="KW-0418">Kinase</keyword>
<comment type="similarity">
    <text evidence="6">Belongs to the protein kinase superfamily.</text>
</comment>
<name>A0A8S1P914_9CILI</name>
<dbReference type="GO" id="GO:0005524">
    <property type="term" value="F:ATP binding"/>
    <property type="evidence" value="ECO:0007669"/>
    <property type="project" value="UniProtKB-UniRule"/>
</dbReference>
<dbReference type="InterPro" id="IPR017441">
    <property type="entry name" value="Protein_kinase_ATP_BS"/>
</dbReference>
<evidence type="ECO:0000313" key="9">
    <source>
        <dbReference type="Proteomes" id="UP000692954"/>
    </source>
</evidence>
<proteinExistence type="inferred from homology"/>
<dbReference type="GO" id="GO:0000045">
    <property type="term" value="P:autophagosome assembly"/>
    <property type="evidence" value="ECO:0007669"/>
    <property type="project" value="TreeGrafter"/>
</dbReference>
<keyword evidence="9" id="KW-1185">Reference proteome</keyword>
<keyword evidence="6" id="KW-0723">Serine/threonine-protein kinase</keyword>
<feature type="domain" description="Protein kinase" evidence="7">
    <location>
        <begin position="9"/>
        <end position="271"/>
    </location>
</feature>
<dbReference type="PROSITE" id="PS00108">
    <property type="entry name" value="PROTEIN_KINASE_ST"/>
    <property type="match status" value="1"/>
</dbReference>
<keyword evidence="1" id="KW-0808">Transferase</keyword>
<evidence type="ECO:0000256" key="2">
    <source>
        <dbReference type="ARBA" id="ARBA00022741"/>
    </source>
</evidence>
<dbReference type="PANTHER" id="PTHR24348">
    <property type="entry name" value="SERINE/THREONINE-PROTEIN KINASE UNC-51-RELATED"/>
    <property type="match status" value="1"/>
</dbReference>
<dbReference type="SMART" id="SM00220">
    <property type="entry name" value="S_TKc"/>
    <property type="match status" value="1"/>
</dbReference>
<dbReference type="GO" id="GO:0000407">
    <property type="term" value="C:phagophore assembly site"/>
    <property type="evidence" value="ECO:0007669"/>
    <property type="project" value="TreeGrafter"/>
</dbReference>
<keyword evidence="4 5" id="KW-0067">ATP-binding</keyword>
<dbReference type="GO" id="GO:0016020">
    <property type="term" value="C:membrane"/>
    <property type="evidence" value="ECO:0007669"/>
    <property type="project" value="TreeGrafter"/>
</dbReference>
<accession>A0A8S1P914</accession>
<dbReference type="EMBL" id="CAJJDN010000071">
    <property type="protein sequence ID" value="CAD8099374.1"/>
    <property type="molecule type" value="Genomic_DNA"/>
</dbReference>
<evidence type="ECO:0000259" key="7">
    <source>
        <dbReference type="PROSITE" id="PS50011"/>
    </source>
</evidence>